<dbReference type="STRING" id="1249101.BST21_19765"/>
<keyword evidence="2" id="KW-1185">Reference proteome</keyword>
<proteinExistence type="predicted"/>
<gene>
    <name evidence="1" type="ORF">MCEL_26890</name>
</gene>
<protein>
    <submittedName>
        <fullName evidence="1">Uncharacterized protein</fullName>
    </submittedName>
</protein>
<dbReference type="OrthoDB" id="4464283at2"/>
<accession>A0A1X0BPM2</accession>
<dbReference type="AlphaFoldDB" id="A0A1X0BPM2"/>
<dbReference type="Proteomes" id="UP000466431">
    <property type="component" value="Chromosome"/>
</dbReference>
<dbReference type="EMBL" id="AP022591">
    <property type="protein sequence ID" value="BBY44394.1"/>
    <property type="molecule type" value="Genomic_DNA"/>
</dbReference>
<dbReference type="KEGG" id="mcee:MCEL_26890"/>
<sequence length="123" mass="12598">MTAPAPRTRVVTAAFWCWVVASVMLMVGGLIAASVDLPPLFRGAGMLTVAAGAGMAFLAGRIRTGDPRFRRAGVALSLTIVVLVVLLSARGIVHIVTLLAILPLIAGAILVTRPGAAKQGEAT</sequence>
<organism evidence="1 2">
    <name type="scientific">Mycolicibacterium celeriflavum</name>
    <name type="common">Mycobacterium celeriflavum</name>
    <dbReference type="NCBI Taxonomy" id="1249101"/>
    <lineage>
        <taxon>Bacteria</taxon>
        <taxon>Bacillati</taxon>
        <taxon>Actinomycetota</taxon>
        <taxon>Actinomycetes</taxon>
        <taxon>Mycobacteriales</taxon>
        <taxon>Mycobacteriaceae</taxon>
        <taxon>Mycolicibacterium</taxon>
    </lineage>
</organism>
<name>A0A1X0BPM2_MYCCF</name>
<reference evidence="1 2" key="1">
    <citation type="journal article" date="2019" name="Emerg. Microbes Infect.">
        <title>Comprehensive subspecies identification of 175 nontuberculous mycobacteria species based on 7547 genomic profiles.</title>
        <authorList>
            <person name="Matsumoto Y."/>
            <person name="Kinjo T."/>
            <person name="Motooka D."/>
            <person name="Nabeya D."/>
            <person name="Jung N."/>
            <person name="Uechi K."/>
            <person name="Horii T."/>
            <person name="Iida T."/>
            <person name="Fujita J."/>
            <person name="Nakamura S."/>
        </authorList>
    </citation>
    <scope>NUCLEOTIDE SEQUENCE [LARGE SCALE GENOMIC DNA]</scope>
    <source>
        <strain evidence="1 2">JCM 18439</strain>
    </source>
</reference>
<evidence type="ECO:0000313" key="2">
    <source>
        <dbReference type="Proteomes" id="UP000466431"/>
    </source>
</evidence>
<evidence type="ECO:0000313" key="1">
    <source>
        <dbReference type="EMBL" id="BBY44394.1"/>
    </source>
</evidence>
<dbReference type="RefSeq" id="WP_067223995.1">
    <property type="nucleotide sequence ID" value="NZ_AP022591.1"/>
</dbReference>